<organism evidence="1 2">
    <name type="scientific">Mytilus edulis</name>
    <name type="common">Blue mussel</name>
    <dbReference type="NCBI Taxonomy" id="6550"/>
    <lineage>
        <taxon>Eukaryota</taxon>
        <taxon>Metazoa</taxon>
        <taxon>Spiralia</taxon>
        <taxon>Lophotrochozoa</taxon>
        <taxon>Mollusca</taxon>
        <taxon>Bivalvia</taxon>
        <taxon>Autobranchia</taxon>
        <taxon>Pteriomorphia</taxon>
        <taxon>Mytilida</taxon>
        <taxon>Mytiloidea</taxon>
        <taxon>Mytilidae</taxon>
        <taxon>Mytilinae</taxon>
        <taxon>Mytilus</taxon>
    </lineage>
</organism>
<reference evidence="1" key="1">
    <citation type="submission" date="2021-03" db="EMBL/GenBank/DDBJ databases">
        <authorList>
            <person name="Bekaert M."/>
        </authorList>
    </citation>
    <scope>NUCLEOTIDE SEQUENCE</scope>
</reference>
<name>A0A8S3V031_MYTED</name>
<evidence type="ECO:0000313" key="1">
    <source>
        <dbReference type="EMBL" id="CAG2246914.1"/>
    </source>
</evidence>
<proteinExistence type="predicted"/>
<gene>
    <name evidence="1" type="ORF">MEDL_58880</name>
</gene>
<dbReference type="EMBL" id="CAJPWZ010002886">
    <property type="protein sequence ID" value="CAG2246914.1"/>
    <property type="molecule type" value="Genomic_DNA"/>
</dbReference>
<dbReference type="AlphaFoldDB" id="A0A8S3V031"/>
<dbReference type="OrthoDB" id="10408706at2759"/>
<protein>
    <submittedName>
        <fullName evidence="1">Uncharacterized protein</fullName>
    </submittedName>
</protein>
<sequence>MKDNAVEELQQECGYDEIDEQDMCDLSLDDDKDKQRHPLAESLNRTQKNATECINNDGYLLPCHSLVTMCSSDSQGKNPEKLSHSSTSEDDQAYEKVLSTKQTVNDCQEKPAVEYFEPVDIPNDAPCNSAIRKYEKSVPAIGTNKEDRYVNDNDTDKEWYRHDNIQLYDNAITENEQNLTPDVFSFC</sequence>
<dbReference type="Proteomes" id="UP000683360">
    <property type="component" value="Unassembled WGS sequence"/>
</dbReference>
<evidence type="ECO:0000313" key="2">
    <source>
        <dbReference type="Proteomes" id="UP000683360"/>
    </source>
</evidence>
<keyword evidence="2" id="KW-1185">Reference proteome</keyword>
<comment type="caution">
    <text evidence="1">The sequence shown here is derived from an EMBL/GenBank/DDBJ whole genome shotgun (WGS) entry which is preliminary data.</text>
</comment>
<accession>A0A8S3V031</accession>